<dbReference type="KEGG" id="bspl:114846266"/>
<dbReference type="GeneID" id="114846266"/>
<dbReference type="SMART" id="SM00409">
    <property type="entry name" value="IG"/>
    <property type="match status" value="2"/>
</dbReference>
<evidence type="ECO:0000256" key="1">
    <source>
        <dbReference type="ARBA" id="ARBA00004479"/>
    </source>
</evidence>
<dbReference type="InterPro" id="IPR003110">
    <property type="entry name" value="Phos_immunorcpt_sig_ITAM"/>
</dbReference>
<dbReference type="SMART" id="SM00077">
    <property type="entry name" value="ITAM"/>
    <property type="match status" value="5"/>
</dbReference>
<dbReference type="PANTHER" id="PTHR11481">
    <property type="entry name" value="IMMUNOGLOBULIN FC RECEPTOR"/>
    <property type="match status" value="1"/>
</dbReference>
<dbReference type="InterPro" id="IPR013783">
    <property type="entry name" value="Ig-like_fold"/>
</dbReference>
<evidence type="ECO:0000256" key="6">
    <source>
        <dbReference type="ARBA" id="ARBA00023157"/>
    </source>
</evidence>
<accession>A0A9W2XFY3</accession>
<dbReference type="InterPro" id="IPR050488">
    <property type="entry name" value="Ig_Fc_receptor"/>
</dbReference>
<feature type="compositionally biased region" description="Basic and acidic residues" evidence="7">
    <location>
        <begin position="578"/>
        <end position="594"/>
    </location>
</feature>
<dbReference type="GO" id="GO:0009897">
    <property type="term" value="C:external side of plasma membrane"/>
    <property type="evidence" value="ECO:0007669"/>
    <property type="project" value="TreeGrafter"/>
</dbReference>
<name>A0A9W2XFY3_BETSP</name>
<sequence length="594" mass="64936">MSGGKQLLLLAVLLLLERCQQKPQVMMSPNVEQVFSGDLFYLKCNDSKSVTPATWYQNDARILMTTHYKIAVAQQSHSGQYECEINGEKSDKYQVTVLDFEPSASLTIKTGQPVMQTGASVTLSLQHQDGIQGWQCYVQRGDEVKRIKLRNTSETSLDFQPRRLEVPETTFWCHHSGKKLRSNQITVRTSDKQVSLEMYPLLPVAGQSLTLRCLTWGTDLISHARFYKDNTTFLGESKGIYNIPKVAATDVGSYRCHASFTYIKNPTGPPYELDSDPQDLRVQEQPMQAVLSEDIHCSCERCQDDAHSHWYKKSGESWVEVESSTSSDMTPDSSGTYACRRAWGTGRSALSNAVHYQSPPPSIPVTVPLLILLLLIALVAAVGIFIWRKRRSATGAIYEDVALRSHDKSGEKGDNEYDTLDPEAPNRKRGEKEGQYEPLKKEETKEGEYQTLGMERAAGGEGGYQALKKGGEKEGVYHTLGAEGATGGEGGYQALKKGGEKEGVYHTLGAEGATGGEGGYQALKKGGEKEGVYHTLGAEGATGGEGGYQALKKGGEKEGVYHTLGGEGAAGGQGAAGKDNKDKEYEIVDEKKAE</sequence>
<keyword evidence="11" id="KW-1185">Reference proteome</keyword>
<keyword evidence="4 8" id="KW-1133">Transmembrane helix</keyword>
<dbReference type="SUPFAM" id="SSF48726">
    <property type="entry name" value="Immunoglobulin"/>
    <property type="match status" value="2"/>
</dbReference>
<dbReference type="InterPro" id="IPR003599">
    <property type="entry name" value="Ig_sub"/>
</dbReference>
<keyword evidence="5 8" id="KW-0472">Membrane</keyword>
<dbReference type="PANTHER" id="PTHR11481:SF64">
    <property type="entry name" value="FC RECEPTOR-LIKE PROTEIN 4"/>
    <property type="match status" value="1"/>
</dbReference>
<keyword evidence="2 8" id="KW-0812">Transmembrane</keyword>
<dbReference type="GO" id="GO:0006955">
    <property type="term" value="P:immune response"/>
    <property type="evidence" value="ECO:0007669"/>
    <property type="project" value="TreeGrafter"/>
</dbReference>
<protein>
    <submittedName>
        <fullName evidence="12">Uncharacterized protein LOC114846266</fullName>
    </submittedName>
</protein>
<feature type="region of interest" description="Disordered" evidence="7">
    <location>
        <begin position="407"/>
        <end position="447"/>
    </location>
</feature>
<feature type="transmembrane region" description="Helical" evidence="8">
    <location>
        <begin position="367"/>
        <end position="387"/>
    </location>
</feature>
<evidence type="ECO:0000259" key="10">
    <source>
        <dbReference type="PROSITE" id="PS50835"/>
    </source>
</evidence>
<dbReference type="GO" id="GO:0004888">
    <property type="term" value="F:transmembrane signaling receptor activity"/>
    <property type="evidence" value="ECO:0007669"/>
    <property type="project" value="InterPro"/>
</dbReference>
<dbReference type="InterPro" id="IPR007110">
    <property type="entry name" value="Ig-like_dom"/>
</dbReference>
<reference evidence="12" key="1">
    <citation type="submission" date="2025-08" db="UniProtKB">
        <authorList>
            <consortium name="RefSeq"/>
        </authorList>
    </citation>
    <scope>IDENTIFICATION</scope>
</reference>
<keyword evidence="6" id="KW-1015">Disulfide bond</keyword>
<evidence type="ECO:0000256" key="2">
    <source>
        <dbReference type="ARBA" id="ARBA00022692"/>
    </source>
</evidence>
<gene>
    <name evidence="12" type="primary">LOC114846266</name>
</gene>
<feature type="region of interest" description="Disordered" evidence="7">
    <location>
        <begin position="562"/>
        <end position="594"/>
    </location>
</feature>
<organism evidence="11 12">
    <name type="scientific">Betta splendens</name>
    <name type="common">Siamese fighting fish</name>
    <dbReference type="NCBI Taxonomy" id="158456"/>
    <lineage>
        <taxon>Eukaryota</taxon>
        <taxon>Metazoa</taxon>
        <taxon>Chordata</taxon>
        <taxon>Craniata</taxon>
        <taxon>Vertebrata</taxon>
        <taxon>Euteleostomi</taxon>
        <taxon>Actinopterygii</taxon>
        <taxon>Neopterygii</taxon>
        <taxon>Teleostei</taxon>
        <taxon>Neoteleostei</taxon>
        <taxon>Acanthomorphata</taxon>
        <taxon>Anabantaria</taxon>
        <taxon>Anabantiformes</taxon>
        <taxon>Anabantoidei</taxon>
        <taxon>Osphronemidae</taxon>
        <taxon>Betta</taxon>
    </lineage>
</organism>
<proteinExistence type="predicted"/>
<feature type="domain" description="Ig-like" evidence="10">
    <location>
        <begin position="23"/>
        <end position="96"/>
    </location>
</feature>
<dbReference type="GO" id="GO:0007166">
    <property type="term" value="P:cell surface receptor signaling pathway"/>
    <property type="evidence" value="ECO:0007669"/>
    <property type="project" value="InterPro"/>
</dbReference>
<dbReference type="AlphaFoldDB" id="A0A9W2XFY3"/>
<comment type="subcellular location">
    <subcellularLocation>
        <location evidence="1">Membrane</location>
        <topology evidence="1">Single-pass type I membrane protein</topology>
    </subcellularLocation>
</comment>
<evidence type="ECO:0000256" key="8">
    <source>
        <dbReference type="SAM" id="Phobius"/>
    </source>
</evidence>
<dbReference type="RefSeq" id="XP_055360573.1">
    <property type="nucleotide sequence ID" value="XM_055504598.1"/>
</dbReference>
<feature type="compositionally biased region" description="Gly residues" evidence="7">
    <location>
        <begin position="565"/>
        <end position="575"/>
    </location>
</feature>
<dbReference type="Proteomes" id="UP000515150">
    <property type="component" value="Chromosome 19"/>
</dbReference>
<evidence type="ECO:0000256" key="4">
    <source>
        <dbReference type="ARBA" id="ARBA00022989"/>
    </source>
</evidence>
<evidence type="ECO:0000256" key="9">
    <source>
        <dbReference type="SAM" id="SignalP"/>
    </source>
</evidence>
<keyword evidence="3 9" id="KW-0732">Signal</keyword>
<evidence type="ECO:0000313" key="11">
    <source>
        <dbReference type="Proteomes" id="UP000515150"/>
    </source>
</evidence>
<evidence type="ECO:0000313" key="12">
    <source>
        <dbReference type="RefSeq" id="XP_055360573.1"/>
    </source>
</evidence>
<evidence type="ECO:0000256" key="5">
    <source>
        <dbReference type="ARBA" id="ARBA00023136"/>
    </source>
</evidence>
<feature type="compositionally biased region" description="Basic and acidic residues" evidence="7">
    <location>
        <begin position="424"/>
        <end position="447"/>
    </location>
</feature>
<feature type="chain" id="PRO_5040816691" evidence="9">
    <location>
        <begin position="22"/>
        <end position="594"/>
    </location>
</feature>
<evidence type="ECO:0000256" key="7">
    <source>
        <dbReference type="SAM" id="MobiDB-lite"/>
    </source>
</evidence>
<dbReference type="OrthoDB" id="8954737at2759"/>
<feature type="signal peptide" evidence="9">
    <location>
        <begin position="1"/>
        <end position="21"/>
    </location>
</feature>
<dbReference type="PROSITE" id="PS50835">
    <property type="entry name" value="IG_LIKE"/>
    <property type="match status" value="1"/>
</dbReference>
<dbReference type="Gene3D" id="2.60.40.10">
    <property type="entry name" value="Immunoglobulins"/>
    <property type="match status" value="2"/>
</dbReference>
<evidence type="ECO:0000256" key="3">
    <source>
        <dbReference type="ARBA" id="ARBA00022729"/>
    </source>
</evidence>
<dbReference type="InterPro" id="IPR036179">
    <property type="entry name" value="Ig-like_dom_sf"/>
</dbReference>